<accession>A0A2B4S288</accession>
<dbReference type="GO" id="GO:0005886">
    <property type="term" value="C:plasma membrane"/>
    <property type="evidence" value="ECO:0007669"/>
    <property type="project" value="TreeGrafter"/>
</dbReference>
<dbReference type="Gene3D" id="3.20.20.190">
    <property type="entry name" value="Phosphatidylinositol (PI) phosphodiesterase"/>
    <property type="match status" value="1"/>
</dbReference>
<dbReference type="GO" id="GO:0006644">
    <property type="term" value="P:phospholipid metabolic process"/>
    <property type="evidence" value="ECO:0007669"/>
    <property type="project" value="TreeGrafter"/>
</dbReference>
<dbReference type="PANTHER" id="PTHR46320">
    <property type="entry name" value="GLYCEROPHOSPHODIESTER PHOSPHODIESTERASE 1"/>
    <property type="match status" value="1"/>
</dbReference>
<sequence>MACLLIIFIPALFLIIYRKFRLPKPDPQLVKSFLRGGLSEKSPGLIAHRGGSAEAPENTLAAFRSAKENGAIGVEFDVDFTKDSRAVVIHDSTVDRTTNGSGSVSSFTLEEIRKLDASVKHPLREKFAGEKVPTLEEVVELCSTLGLKMIIEIKKGTETLQTAQYLKNLFSSYHLYDKALVCCYFPSVIYQVRKVDPQIVTALVWWRDTMSFILTGGKELFEIENSIKVSVLSFFDRLWESALPWFLDFVGVPILSCEKDHVCKDMLEMWSGNGIQVVTWTVNHKKAKEFFTECLDCPIITDCVRSESVWN</sequence>
<dbReference type="InterPro" id="IPR017946">
    <property type="entry name" value="PLC-like_Pdiesterase_TIM-brl"/>
</dbReference>
<reference evidence="3" key="1">
    <citation type="journal article" date="2017" name="bioRxiv">
        <title>Comparative analysis of the genomes of Stylophora pistillata and Acropora digitifera provides evidence for extensive differences between species of corals.</title>
        <authorList>
            <person name="Voolstra C.R."/>
            <person name="Li Y."/>
            <person name="Liew Y.J."/>
            <person name="Baumgarten S."/>
            <person name="Zoccola D."/>
            <person name="Flot J.-F."/>
            <person name="Tambutte S."/>
            <person name="Allemand D."/>
            <person name="Aranda M."/>
        </authorList>
    </citation>
    <scope>NUCLEOTIDE SEQUENCE [LARGE SCALE GENOMIC DNA]</scope>
</reference>
<dbReference type="SUPFAM" id="SSF51695">
    <property type="entry name" value="PLC-like phosphodiesterases"/>
    <property type="match status" value="1"/>
</dbReference>
<dbReference type="Pfam" id="PF03009">
    <property type="entry name" value="GDPD"/>
    <property type="match status" value="1"/>
</dbReference>
<dbReference type="OrthoDB" id="197419at2759"/>
<dbReference type="STRING" id="50429.A0A2B4S288"/>
<protein>
    <submittedName>
        <fullName evidence="2">Glycerophosphodiester phosphodiesterase 1</fullName>
    </submittedName>
</protein>
<proteinExistence type="predicted"/>
<comment type="caution">
    <text evidence="2">The sequence shown here is derived from an EMBL/GenBank/DDBJ whole genome shotgun (WGS) entry which is preliminary data.</text>
</comment>
<feature type="domain" description="GP-PDE" evidence="1">
    <location>
        <begin position="43"/>
        <end position="311"/>
    </location>
</feature>
<keyword evidence="3" id="KW-1185">Reference proteome</keyword>
<evidence type="ECO:0000313" key="2">
    <source>
        <dbReference type="EMBL" id="PFX22622.1"/>
    </source>
</evidence>
<gene>
    <name evidence="2" type="primary">Gde1</name>
    <name evidence="2" type="ORF">AWC38_SpisGene12864</name>
</gene>
<dbReference type="Proteomes" id="UP000225706">
    <property type="component" value="Unassembled WGS sequence"/>
</dbReference>
<dbReference type="PANTHER" id="PTHR46320:SF1">
    <property type="entry name" value="GLYCEROPHOSPHODIESTER PHOSPHODIESTERASE 1"/>
    <property type="match status" value="1"/>
</dbReference>
<organism evidence="2 3">
    <name type="scientific">Stylophora pistillata</name>
    <name type="common">Smooth cauliflower coral</name>
    <dbReference type="NCBI Taxonomy" id="50429"/>
    <lineage>
        <taxon>Eukaryota</taxon>
        <taxon>Metazoa</taxon>
        <taxon>Cnidaria</taxon>
        <taxon>Anthozoa</taxon>
        <taxon>Hexacorallia</taxon>
        <taxon>Scleractinia</taxon>
        <taxon>Astrocoeniina</taxon>
        <taxon>Pocilloporidae</taxon>
        <taxon>Stylophora</taxon>
    </lineage>
</organism>
<evidence type="ECO:0000313" key="3">
    <source>
        <dbReference type="Proteomes" id="UP000225706"/>
    </source>
</evidence>
<dbReference type="GO" id="GO:0070291">
    <property type="term" value="P:N-acylethanolamine metabolic process"/>
    <property type="evidence" value="ECO:0007669"/>
    <property type="project" value="TreeGrafter"/>
</dbReference>
<dbReference type="EMBL" id="LSMT01000234">
    <property type="protein sequence ID" value="PFX22622.1"/>
    <property type="molecule type" value="Genomic_DNA"/>
</dbReference>
<dbReference type="PROSITE" id="PS51704">
    <property type="entry name" value="GP_PDE"/>
    <property type="match status" value="1"/>
</dbReference>
<dbReference type="AlphaFoldDB" id="A0A2B4S288"/>
<evidence type="ECO:0000259" key="1">
    <source>
        <dbReference type="PROSITE" id="PS51704"/>
    </source>
</evidence>
<dbReference type="InterPro" id="IPR030395">
    <property type="entry name" value="GP_PDE_dom"/>
</dbReference>
<dbReference type="GO" id="GO:0008889">
    <property type="term" value="F:glycerophosphodiester phosphodiesterase activity"/>
    <property type="evidence" value="ECO:0007669"/>
    <property type="project" value="TreeGrafter"/>
</dbReference>
<name>A0A2B4S288_STYPI</name>
<dbReference type="GO" id="GO:0006580">
    <property type="term" value="P:ethanolamine metabolic process"/>
    <property type="evidence" value="ECO:0007669"/>
    <property type="project" value="TreeGrafter"/>
</dbReference>